<keyword evidence="5" id="KW-0732">Signal</keyword>
<feature type="domain" description="OmpA-like" evidence="6">
    <location>
        <begin position="18"/>
        <end position="135"/>
    </location>
</feature>
<dbReference type="SUPFAM" id="SSF103088">
    <property type="entry name" value="OmpA-like"/>
    <property type="match status" value="1"/>
</dbReference>
<dbReference type="Gene3D" id="3.30.1330.60">
    <property type="entry name" value="OmpA-like domain"/>
    <property type="match status" value="1"/>
</dbReference>
<dbReference type="CDD" id="cd07185">
    <property type="entry name" value="OmpA_C-like"/>
    <property type="match status" value="1"/>
</dbReference>
<dbReference type="PANTHER" id="PTHR30329">
    <property type="entry name" value="STATOR ELEMENT OF FLAGELLAR MOTOR COMPLEX"/>
    <property type="match status" value="1"/>
</dbReference>
<evidence type="ECO:0000259" key="6">
    <source>
        <dbReference type="PROSITE" id="PS51123"/>
    </source>
</evidence>
<dbReference type="Proteomes" id="UP001318682">
    <property type="component" value="Chromosome"/>
</dbReference>
<evidence type="ECO:0000256" key="3">
    <source>
        <dbReference type="ARBA" id="ARBA00023237"/>
    </source>
</evidence>
<dbReference type="Pfam" id="PF00691">
    <property type="entry name" value="OmpA"/>
    <property type="match status" value="1"/>
</dbReference>
<evidence type="ECO:0000256" key="4">
    <source>
        <dbReference type="PROSITE-ProRule" id="PRU00473"/>
    </source>
</evidence>
<evidence type="ECO:0000313" key="8">
    <source>
        <dbReference type="Proteomes" id="UP001318682"/>
    </source>
</evidence>
<keyword evidence="8" id="KW-1185">Reference proteome</keyword>
<reference evidence="8" key="1">
    <citation type="submission" date="2024-01" db="EMBL/GenBank/DDBJ databases">
        <title>Roseobacter fucihabitans sp. nov., isolated from the brown alga Fucus spiralis.</title>
        <authorList>
            <person name="Hahnke S."/>
            <person name="Berger M."/>
            <person name="Schlingloff A."/>
            <person name="Athale I."/>
            <person name="Neumann-Schaal M."/>
            <person name="Adenaya A."/>
            <person name="Poehlein A."/>
            <person name="Daniel R."/>
            <person name="Pertersen J."/>
            <person name="Brinkhoff T."/>
        </authorList>
    </citation>
    <scope>NUCLEOTIDE SEQUENCE [LARGE SCALE GENOMIC DNA]</scope>
    <source>
        <strain evidence="8">B14</strain>
    </source>
</reference>
<keyword evidence="3" id="KW-0998">Cell outer membrane</keyword>
<keyword evidence="2 4" id="KW-0472">Membrane</keyword>
<sequence length="225" mass="24247">MLCRFFATLLLTISMSLPMVALAQDVGTINFKFDADQLDAQGLAQVAQIAEQLKARQSYKPTVVVGFTDAVGTTGYNDGLGLRRAQSVAAALQAQGVPVDRIGSIASRGERELLVSVTGAERANRRVTVSLEEIMSACRSYREIPLTPASIGEELQTDLRVRLAEAVQSFDQMAITRRDGAAFQMAGAAREDCGIAVGYDADAVRKTEYAQKCFCSSARMQAALR</sequence>
<accession>A0ABZ2BRB6</accession>
<dbReference type="RefSeq" id="WP_187430847.1">
    <property type="nucleotide sequence ID" value="NZ_CP143423.1"/>
</dbReference>
<feature type="signal peptide" evidence="5">
    <location>
        <begin position="1"/>
        <end position="23"/>
    </location>
</feature>
<dbReference type="PROSITE" id="PS51123">
    <property type="entry name" value="OMPA_2"/>
    <property type="match status" value="1"/>
</dbReference>
<dbReference type="PRINTS" id="PR01021">
    <property type="entry name" value="OMPADOMAIN"/>
</dbReference>
<feature type="chain" id="PRO_5046724266" evidence="5">
    <location>
        <begin position="24"/>
        <end position="225"/>
    </location>
</feature>
<dbReference type="InterPro" id="IPR006664">
    <property type="entry name" value="OMP_bac"/>
</dbReference>
<organism evidence="7 8">
    <name type="scientific">Roseobacter fucihabitans</name>
    <dbReference type="NCBI Taxonomy" id="1537242"/>
    <lineage>
        <taxon>Bacteria</taxon>
        <taxon>Pseudomonadati</taxon>
        <taxon>Pseudomonadota</taxon>
        <taxon>Alphaproteobacteria</taxon>
        <taxon>Rhodobacterales</taxon>
        <taxon>Roseobacteraceae</taxon>
        <taxon>Roseobacter</taxon>
    </lineage>
</organism>
<dbReference type="InterPro" id="IPR050330">
    <property type="entry name" value="Bact_OuterMem_StrucFunc"/>
</dbReference>
<keyword evidence="7" id="KW-0449">Lipoprotein</keyword>
<proteinExistence type="predicted"/>
<evidence type="ECO:0000256" key="1">
    <source>
        <dbReference type="ARBA" id="ARBA00004442"/>
    </source>
</evidence>
<dbReference type="EMBL" id="CP143423">
    <property type="protein sequence ID" value="WVX48530.1"/>
    <property type="molecule type" value="Genomic_DNA"/>
</dbReference>
<evidence type="ECO:0000256" key="2">
    <source>
        <dbReference type="ARBA" id="ARBA00023136"/>
    </source>
</evidence>
<protein>
    <submittedName>
        <fullName evidence="7">Peptidoglycan-associated lipoprotein</fullName>
    </submittedName>
</protein>
<evidence type="ECO:0000313" key="7">
    <source>
        <dbReference type="EMBL" id="WVX48530.1"/>
    </source>
</evidence>
<evidence type="ECO:0000256" key="5">
    <source>
        <dbReference type="SAM" id="SignalP"/>
    </source>
</evidence>
<dbReference type="InterPro" id="IPR036737">
    <property type="entry name" value="OmpA-like_sf"/>
</dbReference>
<name>A0ABZ2BRB6_9RHOB</name>
<gene>
    <name evidence="7" type="primary">pal_1</name>
    <name evidence="7" type="ORF">ROLI_016110</name>
</gene>
<dbReference type="InterPro" id="IPR006665">
    <property type="entry name" value="OmpA-like"/>
</dbReference>
<comment type="subcellular location">
    <subcellularLocation>
        <location evidence="1">Cell outer membrane</location>
    </subcellularLocation>
</comment>
<dbReference type="PANTHER" id="PTHR30329:SF21">
    <property type="entry name" value="LIPOPROTEIN YIAD-RELATED"/>
    <property type="match status" value="1"/>
</dbReference>